<name>A0AAV5VDL4_9BILA</name>
<protein>
    <submittedName>
        <fullName evidence="1">Uncharacterized protein</fullName>
    </submittedName>
</protein>
<feature type="non-terminal residue" evidence="1">
    <location>
        <position position="105"/>
    </location>
</feature>
<comment type="caution">
    <text evidence="1">The sequence shown here is derived from an EMBL/GenBank/DDBJ whole genome shotgun (WGS) entry which is preliminary data.</text>
</comment>
<sequence>SLLQHREQFFELFPWSNVMHRNYAPVESFWMAIFELYRHGPNEHCITASNVNAEEAQIIRNGFDLANLHDRYTSLPLADLRDSKYIREILSAQTTFRLEICPEIR</sequence>
<dbReference type="Proteomes" id="UP001432322">
    <property type="component" value="Unassembled WGS sequence"/>
</dbReference>
<gene>
    <name evidence="1" type="ORF">PFISCL1PPCAC_9062</name>
</gene>
<organism evidence="1 2">
    <name type="scientific">Pristionchus fissidentatus</name>
    <dbReference type="NCBI Taxonomy" id="1538716"/>
    <lineage>
        <taxon>Eukaryota</taxon>
        <taxon>Metazoa</taxon>
        <taxon>Ecdysozoa</taxon>
        <taxon>Nematoda</taxon>
        <taxon>Chromadorea</taxon>
        <taxon>Rhabditida</taxon>
        <taxon>Rhabditina</taxon>
        <taxon>Diplogasteromorpha</taxon>
        <taxon>Diplogasteroidea</taxon>
        <taxon>Neodiplogasteridae</taxon>
        <taxon>Pristionchus</taxon>
    </lineage>
</organism>
<accession>A0AAV5VDL4</accession>
<evidence type="ECO:0000313" key="2">
    <source>
        <dbReference type="Proteomes" id="UP001432322"/>
    </source>
</evidence>
<feature type="non-terminal residue" evidence="1">
    <location>
        <position position="1"/>
    </location>
</feature>
<proteinExistence type="predicted"/>
<keyword evidence="2" id="KW-1185">Reference proteome</keyword>
<reference evidence="1" key="1">
    <citation type="submission" date="2023-10" db="EMBL/GenBank/DDBJ databases">
        <title>Genome assembly of Pristionchus species.</title>
        <authorList>
            <person name="Yoshida K."/>
            <person name="Sommer R.J."/>
        </authorList>
    </citation>
    <scope>NUCLEOTIDE SEQUENCE</scope>
    <source>
        <strain evidence="1">RS5133</strain>
    </source>
</reference>
<dbReference type="AlphaFoldDB" id="A0AAV5VDL4"/>
<evidence type="ECO:0000313" key="1">
    <source>
        <dbReference type="EMBL" id="GMT17765.1"/>
    </source>
</evidence>
<dbReference type="EMBL" id="BTSY01000003">
    <property type="protein sequence ID" value="GMT17765.1"/>
    <property type="molecule type" value="Genomic_DNA"/>
</dbReference>